<accession>A0A431VQ73</accession>
<dbReference type="Pfam" id="PF09348">
    <property type="entry name" value="DUF1990"/>
    <property type="match status" value="1"/>
</dbReference>
<sequence length="193" mass="22093">MSQQDTQKAPEGYGPLIERRYWIEFQRPQKSAQEIMAYIQRHIEEFSPKALANFQKEEGSEYTLRPGDEFHITILGPWNGDVRVLEVGELHFKMETLEGHPEAGEITFSIEPAEHFEDALHFEIRSLARSRDGVVAVTYDRLGVGKKAQEMTWVKFCERVCEFGGGEAIGEVQVRTLYEDDLDARTKAEAQAQ</sequence>
<dbReference type="EMBL" id="RXPE01000029">
    <property type="protein sequence ID" value="RTR25364.1"/>
    <property type="molecule type" value="Genomic_DNA"/>
</dbReference>
<dbReference type="InterPro" id="IPR018960">
    <property type="entry name" value="DUF1990"/>
</dbReference>
<dbReference type="Proteomes" id="UP000277766">
    <property type="component" value="Unassembled WGS sequence"/>
</dbReference>
<feature type="domain" description="DUF1990" evidence="1">
    <location>
        <begin position="59"/>
        <end position="138"/>
    </location>
</feature>
<organism evidence="2 3">
    <name type="scientific">Deinococcus radiophilus</name>
    <dbReference type="NCBI Taxonomy" id="32062"/>
    <lineage>
        <taxon>Bacteria</taxon>
        <taxon>Thermotogati</taxon>
        <taxon>Deinococcota</taxon>
        <taxon>Deinococci</taxon>
        <taxon>Deinococcales</taxon>
        <taxon>Deinococcaceae</taxon>
        <taxon>Deinococcus</taxon>
    </lineage>
</organism>
<gene>
    <name evidence="2" type="ORF">EJ104_11110</name>
</gene>
<proteinExistence type="predicted"/>
<evidence type="ECO:0000313" key="3">
    <source>
        <dbReference type="Proteomes" id="UP000277766"/>
    </source>
</evidence>
<reference evidence="2 3" key="1">
    <citation type="submission" date="2018-12" db="EMBL/GenBank/DDBJ databases">
        <title>Deinococcus radiophilus ATCC 27603 genome sequencing and assembly.</title>
        <authorList>
            <person name="Maclea K.S."/>
            <person name="Maynard C.R."/>
        </authorList>
    </citation>
    <scope>NUCLEOTIDE SEQUENCE [LARGE SCALE GENOMIC DNA]</scope>
    <source>
        <strain evidence="2 3">ATCC 27603</strain>
    </source>
</reference>
<keyword evidence="3" id="KW-1185">Reference proteome</keyword>
<dbReference type="OrthoDB" id="4193407at2"/>
<dbReference type="RefSeq" id="WP_126352837.1">
    <property type="nucleotide sequence ID" value="NZ_CP086381.1"/>
</dbReference>
<dbReference type="AlphaFoldDB" id="A0A431VQ73"/>
<evidence type="ECO:0000313" key="2">
    <source>
        <dbReference type="EMBL" id="RTR25364.1"/>
    </source>
</evidence>
<protein>
    <submittedName>
        <fullName evidence="2">DUF1990 family protein</fullName>
    </submittedName>
</protein>
<evidence type="ECO:0000259" key="1">
    <source>
        <dbReference type="Pfam" id="PF09348"/>
    </source>
</evidence>
<comment type="caution">
    <text evidence="2">The sequence shown here is derived from an EMBL/GenBank/DDBJ whole genome shotgun (WGS) entry which is preliminary data.</text>
</comment>
<name>A0A431VQ73_9DEIO</name>